<evidence type="ECO:0000313" key="2">
    <source>
        <dbReference type="Proteomes" id="UP000789375"/>
    </source>
</evidence>
<keyword evidence="2" id="KW-1185">Reference proteome</keyword>
<dbReference type="Proteomes" id="UP000789375">
    <property type="component" value="Unassembled WGS sequence"/>
</dbReference>
<dbReference type="EMBL" id="CAJVPP010000803">
    <property type="protein sequence ID" value="CAG8513502.1"/>
    <property type="molecule type" value="Genomic_DNA"/>
</dbReference>
<gene>
    <name evidence="1" type="ORF">FMOSSE_LOCUS4663</name>
</gene>
<proteinExistence type="predicted"/>
<organism evidence="1 2">
    <name type="scientific">Funneliformis mosseae</name>
    <name type="common">Endomycorrhizal fungus</name>
    <name type="synonym">Glomus mosseae</name>
    <dbReference type="NCBI Taxonomy" id="27381"/>
    <lineage>
        <taxon>Eukaryota</taxon>
        <taxon>Fungi</taxon>
        <taxon>Fungi incertae sedis</taxon>
        <taxon>Mucoromycota</taxon>
        <taxon>Glomeromycotina</taxon>
        <taxon>Glomeromycetes</taxon>
        <taxon>Glomerales</taxon>
        <taxon>Glomeraceae</taxon>
        <taxon>Funneliformis</taxon>
    </lineage>
</organism>
<protein>
    <submittedName>
        <fullName evidence="1">8784_t:CDS:1</fullName>
    </submittedName>
</protein>
<accession>A0A9N9F6Y1</accession>
<evidence type="ECO:0000313" key="1">
    <source>
        <dbReference type="EMBL" id="CAG8513502.1"/>
    </source>
</evidence>
<reference evidence="1" key="1">
    <citation type="submission" date="2021-06" db="EMBL/GenBank/DDBJ databases">
        <authorList>
            <person name="Kallberg Y."/>
            <person name="Tangrot J."/>
            <person name="Rosling A."/>
        </authorList>
    </citation>
    <scope>NUCLEOTIDE SEQUENCE</scope>
    <source>
        <strain evidence="1">87-6 pot B 2015</strain>
    </source>
</reference>
<sequence length="58" mass="6063">MSLNLKSSLIEMPIKMPVDEISVGMLSELLFLMPSLYFDVSDAGSCGTGSCNTGGAFG</sequence>
<dbReference type="AlphaFoldDB" id="A0A9N9F6Y1"/>
<name>A0A9N9F6Y1_FUNMO</name>
<comment type="caution">
    <text evidence="1">The sequence shown here is derived from an EMBL/GenBank/DDBJ whole genome shotgun (WGS) entry which is preliminary data.</text>
</comment>